<dbReference type="Pfam" id="PF10551">
    <property type="entry name" value="MULE"/>
    <property type="match status" value="1"/>
</dbReference>
<dbReference type="InterPro" id="IPR018289">
    <property type="entry name" value="MULE_transposase_dom"/>
</dbReference>
<accession>A0AAD8WNI7</accession>
<dbReference type="GO" id="GO:0008270">
    <property type="term" value="F:zinc ion binding"/>
    <property type="evidence" value="ECO:0007669"/>
    <property type="project" value="UniProtKB-UniRule"/>
</dbReference>
<keyword evidence="2 6" id="KW-0479">Metal-binding</keyword>
<keyword evidence="6" id="KW-0539">Nucleus</keyword>
<dbReference type="GO" id="GO:0005634">
    <property type="term" value="C:nucleus"/>
    <property type="evidence" value="ECO:0007669"/>
    <property type="project" value="UniProtKB-SubCell"/>
</dbReference>
<dbReference type="GO" id="GO:0006355">
    <property type="term" value="P:regulation of DNA-templated transcription"/>
    <property type="evidence" value="ECO:0007669"/>
    <property type="project" value="UniProtKB-UniRule"/>
</dbReference>
<comment type="subcellular location">
    <subcellularLocation>
        <location evidence="6">Nucleus</location>
    </subcellularLocation>
</comment>
<keyword evidence="4 6" id="KW-0862">Zinc</keyword>
<dbReference type="Gene3D" id="4.10.60.10">
    <property type="entry name" value="Zinc finger, CCHC-type"/>
    <property type="match status" value="1"/>
</dbReference>
<dbReference type="AlphaFoldDB" id="A0AAD8WNI7"/>
<sequence length="706" mass="81605">MLLKLFQGRPIRLNSRSFRCECPAMIRLQRTEDNGWYVTEHRVDHNHALSKTCEENLRWKSHRYIDRYTKELVKRLRENNVNTSKVHSIIGSFFREVECVPLTKRSLKTLCGNLSREQSDDDIKKTIDVLKEIQVADPSLMYTFEVDKESRIKSLMWTNGRSIEKYQYFGDVLTFDTTYRTNLYDLPFGIFMGVNNHFQSIILGGVLLREESTESFKWVFLEFMRMMGGKPPQTILTDQAHAMEVALAAVLPNTTHRWCKWHVLKKAKECLGPLYRKNNDFRAEFDNIVHHMLTEEEFEDSWAMLLSKYGLHKHPYLTQIYEVRHKWAKPYFRGKFCAKMTSTRRSESANNMLKVYVPPACTMHLFARRYEKLQFDSESEESYQERRTFLGGVVLKVNLPIERHASKVYTNAMFEQFGHNLLESGYYAVEEVEIGRRYLARHVNNGTREKWCKIVYEVRVDEHGELFTCICGSFEHTGMLCCHCLKVMVHLGVEKIPTKHILKRWTVDAQDVLPSNLVHYQQDRGRTKLVSTRHSRLYLKALELVKMRESNIASYAAAMDVLVEGLLRVAPLSLVKDGLAENELATKSTAACIETVTESGDSVDGDFSMGGLSAETRPRVAGRPDASREKAPCEQSLKRSRSCSICQEGGHNINTCPERGDAPKRERRLSRCSNCGITGHRRNTCGIPMYREFTAISDFHSYNNLS</sequence>
<comment type="similarity">
    <text evidence="1 6">Belongs to the FHY3/FAR1 family.</text>
</comment>
<evidence type="ECO:0000256" key="4">
    <source>
        <dbReference type="ARBA" id="ARBA00022833"/>
    </source>
</evidence>
<comment type="caution">
    <text evidence="9">The sequence shown here is derived from an EMBL/GenBank/DDBJ whole genome shotgun (WGS) entry which is preliminary data.</text>
</comment>
<evidence type="ECO:0000259" key="8">
    <source>
        <dbReference type="PROSITE" id="PS50966"/>
    </source>
</evidence>
<dbReference type="SMART" id="SM00575">
    <property type="entry name" value="ZnF_PMZ"/>
    <property type="match status" value="1"/>
</dbReference>
<evidence type="ECO:0000256" key="3">
    <source>
        <dbReference type="ARBA" id="ARBA00022771"/>
    </source>
</evidence>
<protein>
    <recommendedName>
        <fullName evidence="6">Protein FAR1-RELATED SEQUENCE</fullName>
    </recommendedName>
</protein>
<dbReference type="InterPro" id="IPR001878">
    <property type="entry name" value="Znf_CCHC"/>
</dbReference>
<proteinExistence type="inferred from homology"/>
<evidence type="ECO:0000256" key="5">
    <source>
        <dbReference type="PROSITE-ProRule" id="PRU00325"/>
    </source>
</evidence>
<reference evidence="9" key="1">
    <citation type="submission" date="2023-07" db="EMBL/GenBank/DDBJ databases">
        <title>A chromosome-level genome assembly of Lolium multiflorum.</title>
        <authorList>
            <person name="Chen Y."/>
            <person name="Copetti D."/>
            <person name="Kolliker R."/>
            <person name="Studer B."/>
        </authorList>
    </citation>
    <scope>NUCLEOTIDE SEQUENCE</scope>
    <source>
        <strain evidence="9">02402/16</strain>
        <tissue evidence="9">Leaf</tissue>
    </source>
</reference>
<dbReference type="SMART" id="SM00343">
    <property type="entry name" value="ZnF_C2HC"/>
    <property type="match status" value="2"/>
</dbReference>
<keyword evidence="10" id="KW-1185">Reference proteome</keyword>
<dbReference type="PANTHER" id="PTHR31669">
    <property type="entry name" value="PROTEIN FAR1-RELATED SEQUENCE 10-RELATED"/>
    <property type="match status" value="1"/>
</dbReference>
<dbReference type="InterPro" id="IPR007527">
    <property type="entry name" value="Znf_SWIM"/>
</dbReference>
<feature type="region of interest" description="Disordered" evidence="7">
    <location>
        <begin position="604"/>
        <end position="633"/>
    </location>
</feature>
<evidence type="ECO:0000256" key="1">
    <source>
        <dbReference type="ARBA" id="ARBA00005889"/>
    </source>
</evidence>
<keyword evidence="3 5" id="KW-0863">Zinc-finger</keyword>
<dbReference type="InterPro" id="IPR031052">
    <property type="entry name" value="FHY3/FAR1"/>
</dbReference>
<dbReference type="PANTHER" id="PTHR31669:SF307">
    <property type="entry name" value="PROTEIN FAR1-RELATED SEQUENCE"/>
    <property type="match status" value="1"/>
</dbReference>
<evidence type="ECO:0000313" key="10">
    <source>
        <dbReference type="Proteomes" id="UP001231189"/>
    </source>
</evidence>
<comment type="function">
    <text evidence="6">Putative transcription activator involved in regulating light control of development.</text>
</comment>
<dbReference type="InterPro" id="IPR006564">
    <property type="entry name" value="Znf_PMZ"/>
</dbReference>
<organism evidence="9 10">
    <name type="scientific">Lolium multiflorum</name>
    <name type="common">Italian ryegrass</name>
    <name type="synonym">Lolium perenne subsp. multiflorum</name>
    <dbReference type="NCBI Taxonomy" id="4521"/>
    <lineage>
        <taxon>Eukaryota</taxon>
        <taxon>Viridiplantae</taxon>
        <taxon>Streptophyta</taxon>
        <taxon>Embryophyta</taxon>
        <taxon>Tracheophyta</taxon>
        <taxon>Spermatophyta</taxon>
        <taxon>Magnoliopsida</taxon>
        <taxon>Liliopsida</taxon>
        <taxon>Poales</taxon>
        <taxon>Poaceae</taxon>
        <taxon>BOP clade</taxon>
        <taxon>Pooideae</taxon>
        <taxon>Poodae</taxon>
        <taxon>Poeae</taxon>
        <taxon>Poeae Chloroplast Group 2 (Poeae type)</taxon>
        <taxon>Loliodinae</taxon>
        <taxon>Loliinae</taxon>
        <taxon>Lolium</taxon>
    </lineage>
</organism>
<evidence type="ECO:0000313" key="9">
    <source>
        <dbReference type="EMBL" id="KAK1668696.1"/>
    </source>
</evidence>
<name>A0AAD8WNI7_LOLMU</name>
<dbReference type="Proteomes" id="UP001231189">
    <property type="component" value="Unassembled WGS sequence"/>
</dbReference>
<dbReference type="GO" id="GO:0003676">
    <property type="term" value="F:nucleic acid binding"/>
    <property type="evidence" value="ECO:0007669"/>
    <property type="project" value="InterPro"/>
</dbReference>
<dbReference type="EMBL" id="JAUUTY010000003">
    <property type="protein sequence ID" value="KAK1668696.1"/>
    <property type="molecule type" value="Genomic_DNA"/>
</dbReference>
<evidence type="ECO:0000256" key="7">
    <source>
        <dbReference type="SAM" id="MobiDB-lite"/>
    </source>
</evidence>
<gene>
    <name evidence="9" type="ORF">QYE76_056855</name>
</gene>
<dbReference type="PROSITE" id="PS50966">
    <property type="entry name" value="ZF_SWIM"/>
    <property type="match status" value="1"/>
</dbReference>
<evidence type="ECO:0000256" key="2">
    <source>
        <dbReference type="ARBA" id="ARBA00022723"/>
    </source>
</evidence>
<feature type="domain" description="SWIM-type" evidence="8">
    <location>
        <begin position="456"/>
        <end position="492"/>
    </location>
</feature>
<evidence type="ECO:0000256" key="6">
    <source>
        <dbReference type="RuleBase" id="RU367018"/>
    </source>
</evidence>